<dbReference type="EMBL" id="CASHSV030000716">
    <property type="protein sequence ID" value="CAJ2674751.1"/>
    <property type="molecule type" value="Genomic_DNA"/>
</dbReference>
<accession>A0ACB0LYY5</accession>
<sequence>MRRRRKRRSPRRLKRRHDSLQKGPSQHFSLASSLNYKRMCAEHDKASRASCEKRTQTRIKEIEYEVKKYAVFQLFYRPFSPVSHFTSVNFVNSRCPVSYEHMQVSPTNERMLGVGGANERVIRGGGADGEVSCCLHFSDTLTMKLLL</sequence>
<comment type="caution">
    <text evidence="1">The sequence shown here is derived from an EMBL/GenBank/DDBJ whole genome shotgun (WGS) entry which is preliminary data.</text>
</comment>
<evidence type="ECO:0000313" key="2">
    <source>
        <dbReference type="Proteomes" id="UP001177021"/>
    </source>
</evidence>
<keyword evidence="2" id="KW-1185">Reference proteome</keyword>
<reference evidence="1" key="1">
    <citation type="submission" date="2023-10" db="EMBL/GenBank/DDBJ databases">
        <authorList>
            <person name="Rodriguez Cubillos JULIANA M."/>
            <person name="De Vega J."/>
        </authorList>
    </citation>
    <scope>NUCLEOTIDE SEQUENCE</scope>
</reference>
<organism evidence="1 2">
    <name type="scientific">Trifolium pratense</name>
    <name type="common">Red clover</name>
    <dbReference type="NCBI Taxonomy" id="57577"/>
    <lineage>
        <taxon>Eukaryota</taxon>
        <taxon>Viridiplantae</taxon>
        <taxon>Streptophyta</taxon>
        <taxon>Embryophyta</taxon>
        <taxon>Tracheophyta</taxon>
        <taxon>Spermatophyta</taxon>
        <taxon>Magnoliopsida</taxon>
        <taxon>eudicotyledons</taxon>
        <taxon>Gunneridae</taxon>
        <taxon>Pentapetalae</taxon>
        <taxon>rosids</taxon>
        <taxon>fabids</taxon>
        <taxon>Fabales</taxon>
        <taxon>Fabaceae</taxon>
        <taxon>Papilionoideae</taxon>
        <taxon>50 kb inversion clade</taxon>
        <taxon>NPAAA clade</taxon>
        <taxon>Hologalegina</taxon>
        <taxon>IRL clade</taxon>
        <taxon>Trifolieae</taxon>
        <taxon>Trifolium</taxon>
    </lineage>
</organism>
<gene>
    <name evidence="1" type="ORF">MILVUS5_LOCUS37930</name>
</gene>
<dbReference type="Proteomes" id="UP001177021">
    <property type="component" value="Unassembled WGS sequence"/>
</dbReference>
<evidence type="ECO:0000313" key="1">
    <source>
        <dbReference type="EMBL" id="CAJ2674751.1"/>
    </source>
</evidence>
<proteinExistence type="predicted"/>
<protein>
    <submittedName>
        <fullName evidence="1">Uncharacterized protein</fullName>
    </submittedName>
</protein>
<name>A0ACB0LYY5_TRIPR</name>